<dbReference type="AlphaFoldDB" id="A0A0K0ED77"/>
<protein>
    <submittedName>
        <fullName evidence="2 3">Uncharacterized protein</fullName>
    </submittedName>
</protein>
<accession>A0A0K0ED77</accession>
<keyword evidence="1" id="KW-1185">Reference proteome</keyword>
<dbReference type="WBParaSite" id="TCONS_00006848.p1">
    <property type="protein sequence ID" value="TCONS_00006848.p1"/>
    <property type="gene ID" value="XLOC_004953"/>
</dbReference>
<organism evidence="2">
    <name type="scientific">Strongyloides stercoralis</name>
    <name type="common">Threadworm</name>
    <dbReference type="NCBI Taxonomy" id="6248"/>
    <lineage>
        <taxon>Eukaryota</taxon>
        <taxon>Metazoa</taxon>
        <taxon>Ecdysozoa</taxon>
        <taxon>Nematoda</taxon>
        <taxon>Chromadorea</taxon>
        <taxon>Rhabditida</taxon>
        <taxon>Tylenchina</taxon>
        <taxon>Panagrolaimomorpha</taxon>
        <taxon>Strongyloidoidea</taxon>
        <taxon>Strongyloididae</taxon>
        <taxon>Strongyloides</taxon>
    </lineage>
</organism>
<dbReference type="WBParaSite" id="SSTP_0000744000.1">
    <property type="protein sequence ID" value="SSTP_0000744000.1"/>
    <property type="gene ID" value="SSTP_0000744000"/>
</dbReference>
<name>A0A0K0ED77_STRER</name>
<reference evidence="2" key="1">
    <citation type="submission" date="2015-08" db="UniProtKB">
        <authorList>
            <consortium name="WormBaseParasite"/>
        </authorList>
    </citation>
    <scope>IDENTIFICATION</scope>
</reference>
<evidence type="ECO:0000313" key="3">
    <source>
        <dbReference type="WBParaSite" id="TCONS_00006848.p1"/>
    </source>
</evidence>
<evidence type="ECO:0000313" key="1">
    <source>
        <dbReference type="Proteomes" id="UP000035681"/>
    </source>
</evidence>
<proteinExistence type="predicted"/>
<evidence type="ECO:0000313" key="2">
    <source>
        <dbReference type="WBParaSite" id="SSTP_0000744000.1"/>
    </source>
</evidence>
<sequence length="123" mass="14729">MYKNLKIKIDKFIIKTKQNYRMRELKFLRQNHQRSTNGLHIKLKTYKPLATVYEIDNIEEISKNNLYTQKNIIQSMEDKVDNEQKLLDRYNNNNNNNNKIQKIFNNIFGTSVVCDLIIADITF</sequence>
<dbReference type="Proteomes" id="UP000035681">
    <property type="component" value="Unplaced"/>
</dbReference>